<dbReference type="InterPro" id="IPR001714">
    <property type="entry name" value="Pept_M24_MAP"/>
</dbReference>
<dbReference type="InterPro" id="IPR050659">
    <property type="entry name" value="Peptidase_M24B"/>
</dbReference>
<keyword evidence="1" id="KW-0645">Protease</keyword>
<dbReference type="PANTHER" id="PTHR46112">
    <property type="entry name" value="AMINOPEPTIDASE"/>
    <property type="match status" value="1"/>
</dbReference>
<dbReference type="PRINTS" id="PR00599">
    <property type="entry name" value="MAPEPTIDASE"/>
</dbReference>
<evidence type="ECO:0000259" key="5">
    <source>
        <dbReference type="Pfam" id="PF00557"/>
    </source>
</evidence>
<keyword evidence="7" id="KW-0031">Aminopeptidase</keyword>
<dbReference type="SUPFAM" id="SSF53092">
    <property type="entry name" value="Creatinase/prolidase N-terminal domain"/>
    <property type="match status" value="1"/>
</dbReference>
<sequence>MNSNRIYGIGGSSVGEEILKLKEPGHKPESIKDEEFQNRINKACEALKLNGLDALYINAGTNLYYFTNTKWNPSERLVGALLFADGSLYYVLPEFEIGTFKDFIGISGELLPWLEHESPIEKIAEVVKNNTRLAIDDSTPFSLVSKFQEHPKLEISSGEKIIRDIRMLKSEGEIAQLQYAMDLTMQVHKATAKILKPGISTAEVENFIDAAHKKLGIESGSYFCIVLFGKDSSFPHGVKSPKTLEENDMVLVDTGCQYNGYISDITRTYCYGEATEAEKDIWQSEKLAQIAAFNAAQTGKPCGYIDDQVRVQLEKDGLGPDYKLPGLPHRTGHGIGLEIHEHPFILKGNEIKIQTGMTFSIEPMIVVPEKFGVRLEDHIYMTEKGPKWFTEPAHSIENPFGVVTRQ</sequence>
<keyword evidence="4" id="KW-0482">Metalloprotease</keyword>
<evidence type="ECO:0000313" key="8">
    <source>
        <dbReference type="Proteomes" id="UP000635665"/>
    </source>
</evidence>
<feature type="domain" description="Creatinase N-terminal" evidence="6">
    <location>
        <begin position="39"/>
        <end position="167"/>
    </location>
</feature>
<evidence type="ECO:0000256" key="3">
    <source>
        <dbReference type="ARBA" id="ARBA00022801"/>
    </source>
</evidence>
<accession>A0ABS0TJF5</accession>
<gene>
    <name evidence="7" type="ORF">I6U50_14115</name>
</gene>
<evidence type="ECO:0000259" key="6">
    <source>
        <dbReference type="Pfam" id="PF01321"/>
    </source>
</evidence>
<dbReference type="RefSeq" id="WP_198639311.1">
    <property type="nucleotide sequence ID" value="NZ_JAEHNY010000014.1"/>
</dbReference>
<dbReference type="InterPro" id="IPR000994">
    <property type="entry name" value="Pept_M24"/>
</dbReference>
<protein>
    <submittedName>
        <fullName evidence="7">Aminopeptidase P family protein</fullName>
    </submittedName>
</protein>
<dbReference type="InterPro" id="IPR000587">
    <property type="entry name" value="Creatinase_N"/>
</dbReference>
<dbReference type="Pfam" id="PF01321">
    <property type="entry name" value="Creatinase_N"/>
    <property type="match status" value="1"/>
</dbReference>
<feature type="domain" description="Peptidase M24" evidence="5">
    <location>
        <begin position="176"/>
        <end position="383"/>
    </location>
</feature>
<keyword evidence="8" id="KW-1185">Reference proteome</keyword>
<evidence type="ECO:0000313" key="7">
    <source>
        <dbReference type="EMBL" id="MBI6121157.1"/>
    </source>
</evidence>
<dbReference type="PROSITE" id="PS00491">
    <property type="entry name" value="PROLINE_PEPTIDASE"/>
    <property type="match status" value="1"/>
</dbReference>
<evidence type="ECO:0000256" key="2">
    <source>
        <dbReference type="ARBA" id="ARBA00022723"/>
    </source>
</evidence>
<dbReference type="Gene3D" id="3.40.350.10">
    <property type="entry name" value="Creatinase/prolidase N-terminal domain"/>
    <property type="match status" value="1"/>
</dbReference>
<dbReference type="GO" id="GO:0004177">
    <property type="term" value="F:aminopeptidase activity"/>
    <property type="evidence" value="ECO:0007669"/>
    <property type="project" value="UniProtKB-KW"/>
</dbReference>
<organism evidence="7 8">
    <name type="scientific">Salegentibacter maritimus</name>
    <dbReference type="NCBI Taxonomy" id="2794347"/>
    <lineage>
        <taxon>Bacteria</taxon>
        <taxon>Pseudomonadati</taxon>
        <taxon>Bacteroidota</taxon>
        <taxon>Flavobacteriia</taxon>
        <taxon>Flavobacteriales</taxon>
        <taxon>Flavobacteriaceae</taxon>
        <taxon>Salegentibacter</taxon>
    </lineage>
</organism>
<dbReference type="EMBL" id="JAEHNY010000014">
    <property type="protein sequence ID" value="MBI6121157.1"/>
    <property type="molecule type" value="Genomic_DNA"/>
</dbReference>
<dbReference type="InterPro" id="IPR001131">
    <property type="entry name" value="Peptidase_M24B_aminopep-P_CS"/>
</dbReference>
<dbReference type="InterPro" id="IPR036005">
    <property type="entry name" value="Creatinase/aminopeptidase-like"/>
</dbReference>
<evidence type="ECO:0000256" key="4">
    <source>
        <dbReference type="ARBA" id="ARBA00023049"/>
    </source>
</evidence>
<dbReference type="Gene3D" id="3.90.230.10">
    <property type="entry name" value="Creatinase/methionine aminopeptidase superfamily"/>
    <property type="match status" value="1"/>
</dbReference>
<dbReference type="Proteomes" id="UP000635665">
    <property type="component" value="Unassembled WGS sequence"/>
</dbReference>
<dbReference type="Pfam" id="PF00557">
    <property type="entry name" value="Peptidase_M24"/>
    <property type="match status" value="1"/>
</dbReference>
<name>A0ABS0TJF5_9FLAO</name>
<dbReference type="SUPFAM" id="SSF55920">
    <property type="entry name" value="Creatinase/aminopeptidase"/>
    <property type="match status" value="1"/>
</dbReference>
<comment type="caution">
    <text evidence="7">The sequence shown here is derived from an EMBL/GenBank/DDBJ whole genome shotgun (WGS) entry which is preliminary data.</text>
</comment>
<evidence type="ECO:0000256" key="1">
    <source>
        <dbReference type="ARBA" id="ARBA00022670"/>
    </source>
</evidence>
<keyword evidence="3" id="KW-0378">Hydrolase</keyword>
<keyword evidence="2" id="KW-0479">Metal-binding</keyword>
<reference evidence="7 8" key="1">
    <citation type="submission" date="2020-12" db="EMBL/GenBank/DDBJ databases">
        <title>Salegentibacter orientalis sp. nov., isolated from costal sediment.</title>
        <authorList>
            <person name="Lian F.-B."/>
        </authorList>
    </citation>
    <scope>NUCLEOTIDE SEQUENCE [LARGE SCALE GENOMIC DNA]</scope>
    <source>
        <strain evidence="7 8">F60176</strain>
    </source>
</reference>
<dbReference type="PANTHER" id="PTHR46112:SF3">
    <property type="entry name" value="AMINOPEPTIDASE YPDF"/>
    <property type="match status" value="1"/>
</dbReference>
<dbReference type="InterPro" id="IPR029149">
    <property type="entry name" value="Creatin/AminoP/Spt16_N"/>
</dbReference>
<proteinExistence type="predicted"/>